<keyword evidence="8" id="KW-1185">Reference proteome</keyword>
<evidence type="ECO:0000256" key="3">
    <source>
        <dbReference type="ARBA" id="ARBA00022741"/>
    </source>
</evidence>
<dbReference type="GO" id="GO:0004674">
    <property type="term" value="F:protein serine/threonine kinase activity"/>
    <property type="evidence" value="ECO:0007669"/>
    <property type="project" value="UniProtKB-KW"/>
</dbReference>
<keyword evidence="2" id="KW-0808">Transferase</keyword>
<dbReference type="GO" id="GO:0043484">
    <property type="term" value="P:regulation of RNA splicing"/>
    <property type="evidence" value="ECO:0007669"/>
    <property type="project" value="TreeGrafter"/>
</dbReference>
<dbReference type="SUPFAM" id="SSF56112">
    <property type="entry name" value="Protein kinase-like (PK-like)"/>
    <property type="match status" value="1"/>
</dbReference>
<dbReference type="InterPro" id="IPR051175">
    <property type="entry name" value="CLK_kinases"/>
</dbReference>
<keyword evidence="3" id="KW-0547">Nucleotide-binding</keyword>
<dbReference type="EMBL" id="MU129123">
    <property type="protein sequence ID" value="KAF9506102.1"/>
    <property type="molecule type" value="Genomic_DNA"/>
</dbReference>
<reference evidence="7" key="1">
    <citation type="journal article" date="2020" name="Nat. Commun.">
        <title>Large-scale genome sequencing of mycorrhizal fungi provides insights into the early evolution of symbiotic traits.</title>
        <authorList>
            <person name="Miyauchi S."/>
            <person name="Kiss E."/>
            <person name="Kuo A."/>
            <person name="Drula E."/>
            <person name="Kohler A."/>
            <person name="Sanchez-Garcia M."/>
            <person name="Morin E."/>
            <person name="Andreopoulos B."/>
            <person name="Barry K.W."/>
            <person name="Bonito G."/>
            <person name="Buee M."/>
            <person name="Carver A."/>
            <person name="Chen C."/>
            <person name="Cichocki N."/>
            <person name="Clum A."/>
            <person name="Culley D."/>
            <person name="Crous P.W."/>
            <person name="Fauchery L."/>
            <person name="Girlanda M."/>
            <person name="Hayes R.D."/>
            <person name="Keri Z."/>
            <person name="LaButti K."/>
            <person name="Lipzen A."/>
            <person name="Lombard V."/>
            <person name="Magnuson J."/>
            <person name="Maillard F."/>
            <person name="Murat C."/>
            <person name="Nolan M."/>
            <person name="Ohm R.A."/>
            <person name="Pangilinan J."/>
            <person name="Pereira M.F."/>
            <person name="Perotto S."/>
            <person name="Peter M."/>
            <person name="Pfister S."/>
            <person name="Riley R."/>
            <person name="Sitrit Y."/>
            <person name="Stielow J.B."/>
            <person name="Szollosi G."/>
            <person name="Zifcakova L."/>
            <person name="Stursova M."/>
            <person name="Spatafora J.W."/>
            <person name="Tedersoo L."/>
            <person name="Vaario L.M."/>
            <person name="Yamada A."/>
            <person name="Yan M."/>
            <person name="Wang P."/>
            <person name="Xu J."/>
            <person name="Bruns T."/>
            <person name="Baldrian P."/>
            <person name="Vilgalys R."/>
            <person name="Dunand C."/>
            <person name="Henrissat B."/>
            <person name="Grigoriev I.V."/>
            <person name="Hibbett D."/>
            <person name="Nagy L.G."/>
            <person name="Martin F.M."/>
        </authorList>
    </citation>
    <scope>NUCLEOTIDE SEQUENCE</scope>
    <source>
        <strain evidence="7">UP504</strain>
    </source>
</reference>
<dbReference type="SMART" id="SM00220">
    <property type="entry name" value="S_TKc"/>
    <property type="match status" value="1"/>
</dbReference>
<protein>
    <recommendedName>
        <fullName evidence="6">Protein kinase domain-containing protein</fullName>
    </recommendedName>
</protein>
<dbReference type="PANTHER" id="PTHR45646:SF11">
    <property type="entry name" value="SERINE_THREONINE-PROTEIN KINASE DOA"/>
    <property type="match status" value="1"/>
</dbReference>
<evidence type="ECO:0000256" key="2">
    <source>
        <dbReference type="ARBA" id="ARBA00022679"/>
    </source>
</evidence>
<dbReference type="InterPro" id="IPR011009">
    <property type="entry name" value="Kinase-like_dom_sf"/>
</dbReference>
<dbReference type="PROSITE" id="PS50011">
    <property type="entry name" value="PROTEIN_KINASE_DOM"/>
    <property type="match status" value="1"/>
</dbReference>
<name>A0A9P6AID3_9AGAM</name>
<dbReference type="Proteomes" id="UP000886523">
    <property type="component" value="Unassembled WGS sequence"/>
</dbReference>
<organism evidence="7 8">
    <name type="scientific">Hydnum rufescens UP504</name>
    <dbReference type="NCBI Taxonomy" id="1448309"/>
    <lineage>
        <taxon>Eukaryota</taxon>
        <taxon>Fungi</taxon>
        <taxon>Dikarya</taxon>
        <taxon>Basidiomycota</taxon>
        <taxon>Agaricomycotina</taxon>
        <taxon>Agaricomycetes</taxon>
        <taxon>Cantharellales</taxon>
        <taxon>Hydnaceae</taxon>
        <taxon>Hydnum</taxon>
    </lineage>
</organism>
<dbReference type="GO" id="GO:0005524">
    <property type="term" value="F:ATP binding"/>
    <property type="evidence" value="ECO:0007669"/>
    <property type="project" value="UniProtKB-KW"/>
</dbReference>
<evidence type="ECO:0000313" key="8">
    <source>
        <dbReference type="Proteomes" id="UP000886523"/>
    </source>
</evidence>
<keyword evidence="1" id="KW-0723">Serine/threonine-protein kinase</keyword>
<dbReference type="GO" id="GO:0005634">
    <property type="term" value="C:nucleus"/>
    <property type="evidence" value="ECO:0007669"/>
    <property type="project" value="TreeGrafter"/>
</dbReference>
<dbReference type="Gene3D" id="1.10.510.10">
    <property type="entry name" value="Transferase(Phosphotransferase) domain 1"/>
    <property type="match status" value="1"/>
</dbReference>
<evidence type="ECO:0000256" key="1">
    <source>
        <dbReference type="ARBA" id="ARBA00022527"/>
    </source>
</evidence>
<evidence type="ECO:0000256" key="4">
    <source>
        <dbReference type="ARBA" id="ARBA00022777"/>
    </source>
</evidence>
<keyword evidence="5" id="KW-0067">ATP-binding</keyword>
<dbReference type="InterPro" id="IPR008271">
    <property type="entry name" value="Ser/Thr_kinase_AS"/>
</dbReference>
<gene>
    <name evidence="7" type="ORF">BS47DRAFT_1378152</name>
</gene>
<comment type="caution">
    <text evidence="7">The sequence shown here is derived from an EMBL/GenBank/DDBJ whole genome shotgun (WGS) entry which is preliminary data.</text>
</comment>
<dbReference type="Pfam" id="PF00069">
    <property type="entry name" value="Pkinase"/>
    <property type="match status" value="1"/>
</dbReference>
<dbReference type="OrthoDB" id="5979581at2759"/>
<dbReference type="PANTHER" id="PTHR45646">
    <property type="entry name" value="SERINE/THREONINE-PROTEIN KINASE DOA-RELATED"/>
    <property type="match status" value="1"/>
</dbReference>
<dbReference type="AlphaFoldDB" id="A0A9P6AID3"/>
<evidence type="ECO:0000256" key="5">
    <source>
        <dbReference type="ARBA" id="ARBA00022840"/>
    </source>
</evidence>
<accession>A0A9P6AID3</accession>
<keyword evidence="4" id="KW-0418">Kinase</keyword>
<sequence>MLLLTKGRRWDSLKPILLHTLRGLAHMHHCGVAHTDLKHDNIMFDVGPLTQADITALIEEDPPRCHPPEQSWKYTAMTRTYMVADFGSGKEWLDARTRPSTFHTYDEITAHPLRVPEIILRGPWDERVDIWAFGCLIFEFTIGSALFVYEPHREYGLDEPTAHLWQILCFTCEQVEASKLGASTLTSLSTPRTLATCSKYNVLEDEDALAMAVIMQRCPHLNPKDRATAQELLQDPWWQDVV</sequence>
<dbReference type="InterPro" id="IPR000719">
    <property type="entry name" value="Prot_kinase_dom"/>
</dbReference>
<proteinExistence type="predicted"/>
<dbReference type="PROSITE" id="PS00108">
    <property type="entry name" value="PROTEIN_KINASE_ST"/>
    <property type="match status" value="1"/>
</dbReference>
<evidence type="ECO:0000313" key="7">
    <source>
        <dbReference type="EMBL" id="KAF9506102.1"/>
    </source>
</evidence>
<feature type="domain" description="Protein kinase" evidence="6">
    <location>
        <begin position="1"/>
        <end position="238"/>
    </location>
</feature>
<evidence type="ECO:0000259" key="6">
    <source>
        <dbReference type="PROSITE" id="PS50011"/>
    </source>
</evidence>